<evidence type="ECO:0000313" key="2">
    <source>
        <dbReference type="EMBL" id="TFK97475.1"/>
    </source>
</evidence>
<dbReference type="AlphaFoldDB" id="A0A5C3Q5V8"/>
<gene>
    <name evidence="2" type="ORF">BDV98DRAFT_596684</name>
</gene>
<dbReference type="EMBL" id="ML178847">
    <property type="protein sequence ID" value="TFK97475.1"/>
    <property type="molecule type" value="Genomic_DNA"/>
</dbReference>
<sequence>MQFKLTALVFAALAAVAVAAPKPQQGTNCREVFFPADCGGQVRCDGAGSISICCDTCF</sequence>
<protein>
    <submittedName>
        <fullName evidence="2">Uncharacterized protein</fullName>
    </submittedName>
</protein>
<feature type="chain" id="PRO_5022982521" evidence="1">
    <location>
        <begin position="20"/>
        <end position="58"/>
    </location>
</feature>
<dbReference type="Proteomes" id="UP000305067">
    <property type="component" value="Unassembled WGS sequence"/>
</dbReference>
<keyword evidence="1" id="KW-0732">Signal</keyword>
<name>A0A5C3Q5V8_9AGAR</name>
<keyword evidence="3" id="KW-1185">Reference proteome</keyword>
<accession>A0A5C3Q5V8</accession>
<evidence type="ECO:0000313" key="3">
    <source>
        <dbReference type="Proteomes" id="UP000305067"/>
    </source>
</evidence>
<proteinExistence type="predicted"/>
<organism evidence="2 3">
    <name type="scientific">Pterulicium gracile</name>
    <dbReference type="NCBI Taxonomy" id="1884261"/>
    <lineage>
        <taxon>Eukaryota</taxon>
        <taxon>Fungi</taxon>
        <taxon>Dikarya</taxon>
        <taxon>Basidiomycota</taxon>
        <taxon>Agaricomycotina</taxon>
        <taxon>Agaricomycetes</taxon>
        <taxon>Agaricomycetidae</taxon>
        <taxon>Agaricales</taxon>
        <taxon>Pleurotineae</taxon>
        <taxon>Pterulaceae</taxon>
        <taxon>Pterulicium</taxon>
    </lineage>
</organism>
<evidence type="ECO:0000256" key="1">
    <source>
        <dbReference type="SAM" id="SignalP"/>
    </source>
</evidence>
<dbReference type="OrthoDB" id="3009117at2759"/>
<reference evidence="2 3" key="1">
    <citation type="journal article" date="2019" name="Nat. Ecol. Evol.">
        <title>Megaphylogeny resolves global patterns of mushroom evolution.</title>
        <authorList>
            <person name="Varga T."/>
            <person name="Krizsan K."/>
            <person name="Foldi C."/>
            <person name="Dima B."/>
            <person name="Sanchez-Garcia M."/>
            <person name="Sanchez-Ramirez S."/>
            <person name="Szollosi G.J."/>
            <person name="Szarkandi J.G."/>
            <person name="Papp V."/>
            <person name="Albert L."/>
            <person name="Andreopoulos W."/>
            <person name="Angelini C."/>
            <person name="Antonin V."/>
            <person name="Barry K.W."/>
            <person name="Bougher N.L."/>
            <person name="Buchanan P."/>
            <person name="Buyck B."/>
            <person name="Bense V."/>
            <person name="Catcheside P."/>
            <person name="Chovatia M."/>
            <person name="Cooper J."/>
            <person name="Damon W."/>
            <person name="Desjardin D."/>
            <person name="Finy P."/>
            <person name="Geml J."/>
            <person name="Haridas S."/>
            <person name="Hughes K."/>
            <person name="Justo A."/>
            <person name="Karasinski D."/>
            <person name="Kautmanova I."/>
            <person name="Kiss B."/>
            <person name="Kocsube S."/>
            <person name="Kotiranta H."/>
            <person name="LaButti K.M."/>
            <person name="Lechner B.E."/>
            <person name="Liimatainen K."/>
            <person name="Lipzen A."/>
            <person name="Lukacs Z."/>
            <person name="Mihaltcheva S."/>
            <person name="Morgado L.N."/>
            <person name="Niskanen T."/>
            <person name="Noordeloos M.E."/>
            <person name="Ohm R.A."/>
            <person name="Ortiz-Santana B."/>
            <person name="Ovrebo C."/>
            <person name="Racz N."/>
            <person name="Riley R."/>
            <person name="Savchenko A."/>
            <person name="Shiryaev A."/>
            <person name="Soop K."/>
            <person name="Spirin V."/>
            <person name="Szebenyi C."/>
            <person name="Tomsovsky M."/>
            <person name="Tulloss R.E."/>
            <person name="Uehling J."/>
            <person name="Grigoriev I.V."/>
            <person name="Vagvolgyi C."/>
            <person name="Papp T."/>
            <person name="Martin F.M."/>
            <person name="Miettinen O."/>
            <person name="Hibbett D.S."/>
            <person name="Nagy L.G."/>
        </authorList>
    </citation>
    <scope>NUCLEOTIDE SEQUENCE [LARGE SCALE GENOMIC DNA]</scope>
    <source>
        <strain evidence="2 3">CBS 309.79</strain>
    </source>
</reference>
<feature type="signal peptide" evidence="1">
    <location>
        <begin position="1"/>
        <end position="19"/>
    </location>
</feature>